<keyword evidence="8 10" id="KW-0030">Aminoacyl-tRNA synthetase</keyword>
<dbReference type="GO" id="GO:0005524">
    <property type="term" value="F:ATP binding"/>
    <property type="evidence" value="ECO:0007669"/>
    <property type="project" value="UniProtKB-UniRule"/>
</dbReference>
<dbReference type="PANTHER" id="PTHR30075:SF2">
    <property type="entry name" value="GLYCINE--TRNA LIGASE, CHLOROPLASTIC_MITOCHONDRIAL 2"/>
    <property type="match status" value="1"/>
</dbReference>
<dbReference type="PROSITE" id="PS50861">
    <property type="entry name" value="AA_TRNA_LIGASE_II_GLYAB"/>
    <property type="match status" value="1"/>
</dbReference>
<evidence type="ECO:0000256" key="10">
    <source>
        <dbReference type="HAMAP-Rule" id="MF_00255"/>
    </source>
</evidence>
<evidence type="ECO:0000256" key="5">
    <source>
        <dbReference type="ARBA" id="ARBA00022741"/>
    </source>
</evidence>
<evidence type="ECO:0000256" key="1">
    <source>
        <dbReference type="ARBA" id="ARBA00004496"/>
    </source>
</evidence>
<dbReference type="GO" id="GO:0006420">
    <property type="term" value="P:arginyl-tRNA aminoacylation"/>
    <property type="evidence" value="ECO:0007669"/>
    <property type="project" value="InterPro"/>
</dbReference>
<keyword evidence="6 10" id="KW-0067">ATP-binding</keyword>
<gene>
    <name evidence="10 12" type="primary">glyS</name>
    <name evidence="12" type="ORF">DFE_0896</name>
</gene>
<evidence type="ECO:0000256" key="3">
    <source>
        <dbReference type="ARBA" id="ARBA00022490"/>
    </source>
</evidence>
<accession>A0A2Z6AWJ4</accession>
<dbReference type="EMBL" id="AP017378">
    <property type="protein sequence ID" value="BBD07622.1"/>
    <property type="molecule type" value="Genomic_DNA"/>
</dbReference>
<dbReference type="GO" id="GO:0004814">
    <property type="term" value="F:arginine-tRNA ligase activity"/>
    <property type="evidence" value="ECO:0007669"/>
    <property type="project" value="InterPro"/>
</dbReference>
<keyword evidence="7 10" id="KW-0648">Protein biosynthesis</keyword>
<dbReference type="NCBIfam" id="TIGR00211">
    <property type="entry name" value="glyS"/>
    <property type="match status" value="1"/>
</dbReference>
<evidence type="ECO:0000313" key="12">
    <source>
        <dbReference type="EMBL" id="BBD07622.1"/>
    </source>
</evidence>
<comment type="subunit">
    <text evidence="10">Tetramer of two alpha and two beta subunits.</text>
</comment>
<dbReference type="AlphaFoldDB" id="A0A2Z6AWJ4"/>
<name>A0A2Z6AWJ4_9BACT</name>
<comment type="similarity">
    <text evidence="2 10">Belongs to the class-II aminoacyl-tRNA synthetase family.</text>
</comment>
<evidence type="ECO:0000313" key="13">
    <source>
        <dbReference type="Proteomes" id="UP000269883"/>
    </source>
</evidence>
<keyword evidence="5 10" id="KW-0547">Nucleotide-binding</keyword>
<sequence>MSKFILEIGTEELPARFFPRLSDDLGKAVEKGLSEALIEYGTVETFTTPRRVVVMVDDVAQTQRSEEELVSGPPRRIAYGEDGQPTKAALGFAKTQNVDIADCFIQETGKGEYLAVKKTMGGGNSIDLLAGICAAAISGLQFPKKMRWGSGDFGFGRPIQWLLALLDEQVVSFELAGVKSGRQTWGHRVHGAGPFDVSTAADYQNVVRDQCKIVLSRDERSETIRKEADELAAAAGGSVVWKESLMVEVVGLVETPVVIMGDFDPSFLEVPREVLLSSMEGHQKSFGVEASDGSLLPHFISTLNLEPKDRSLVKKGWERVLRARLEDARFFWKADLDAKVDDWLASLDNVIYLKGLGSMGDKTRRLETLCGALGSQIDSNLKEDAARAGRLSKADLVSEMVGEFDELQGLMGGIYAEKRGEPQAVADALYQQYLPAGPNSPVPTSLFGAILSMADKADSMAGCFGLGKVPTGANDPYALRRAALGIIRIILAFDLKIDLGELLKAAQDTYKGINWKLEPEEIHTQLMDFFAGRLKAYFTGKGYETLVVEAALGAGFTDLCALARRVEALAEFSRRDDFGQAVLTFKRAANIIIKQGNADGVELTGGYDPTLFEDDQEKALAARLDEIGPTWDKLWAEADFASLLGLLGELRPDVDAFFDGVMVMCEDETLRLNRLNLLQALVSRLGRLADFSALQV</sequence>
<evidence type="ECO:0000256" key="8">
    <source>
        <dbReference type="ARBA" id="ARBA00023146"/>
    </source>
</evidence>
<evidence type="ECO:0000256" key="9">
    <source>
        <dbReference type="ARBA" id="ARBA00047937"/>
    </source>
</evidence>
<dbReference type="InterPro" id="IPR008909">
    <property type="entry name" value="DALR_anticod-bd"/>
</dbReference>
<dbReference type="InterPro" id="IPR015944">
    <property type="entry name" value="Gly-tRNA-synth_bsu"/>
</dbReference>
<dbReference type="GO" id="GO:0006426">
    <property type="term" value="P:glycyl-tRNA aminoacylation"/>
    <property type="evidence" value="ECO:0007669"/>
    <property type="project" value="UniProtKB-UniRule"/>
</dbReference>
<keyword evidence="13" id="KW-1185">Reference proteome</keyword>
<evidence type="ECO:0000256" key="7">
    <source>
        <dbReference type="ARBA" id="ARBA00022917"/>
    </source>
</evidence>
<keyword evidence="4 10" id="KW-0436">Ligase</keyword>
<dbReference type="GO" id="GO:0005829">
    <property type="term" value="C:cytosol"/>
    <property type="evidence" value="ECO:0007669"/>
    <property type="project" value="TreeGrafter"/>
</dbReference>
<protein>
    <recommendedName>
        <fullName evidence="10">Glycine--tRNA ligase beta subunit</fullName>
        <ecNumber evidence="10">6.1.1.14</ecNumber>
    </recommendedName>
    <alternativeName>
        <fullName evidence="10">Glycyl-tRNA synthetase beta subunit</fullName>
        <shortName evidence="10">GlyRS</shortName>
    </alternativeName>
</protein>
<feature type="domain" description="DALR anticodon binding" evidence="11">
    <location>
        <begin position="585"/>
        <end position="681"/>
    </location>
</feature>
<proteinExistence type="inferred from homology"/>
<evidence type="ECO:0000259" key="11">
    <source>
        <dbReference type="Pfam" id="PF05746"/>
    </source>
</evidence>
<dbReference type="HAMAP" id="MF_00255">
    <property type="entry name" value="Gly_tRNA_synth_beta"/>
    <property type="match status" value="1"/>
</dbReference>
<evidence type="ECO:0000256" key="4">
    <source>
        <dbReference type="ARBA" id="ARBA00022598"/>
    </source>
</evidence>
<dbReference type="GO" id="GO:0004820">
    <property type="term" value="F:glycine-tRNA ligase activity"/>
    <property type="evidence" value="ECO:0007669"/>
    <property type="project" value="UniProtKB-UniRule"/>
</dbReference>
<dbReference type="Proteomes" id="UP000269883">
    <property type="component" value="Chromosome"/>
</dbReference>
<dbReference type="KEGG" id="dfl:DFE_0896"/>
<dbReference type="InterPro" id="IPR006194">
    <property type="entry name" value="Gly-tRNA-synth_heterodimer"/>
</dbReference>
<dbReference type="Pfam" id="PF02092">
    <property type="entry name" value="tRNA_synt_2f"/>
    <property type="match status" value="1"/>
</dbReference>
<dbReference type="RefSeq" id="WP_126377038.1">
    <property type="nucleotide sequence ID" value="NZ_AP017378.1"/>
</dbReference>
<evidence type="ECO:0000256" key="6">
    <source>
        <dbReference type="ARBA" id="ARBA00022840"/>
    </source>
</evidence>
<keyword evidence="3 10" id="KW-0963">Cytoplasm</keyword>
<dbReference type="EC" id="6.1.1.14" evidence="10"/>
<dbReference type="SUPFAM" id="SSF109604">
    <property type="entry name" value="HD-domain/PDEase-like"/>
    <property type="match status" value="1"/>
</dbReference>
<organism evidence="12 13">
    <name type="scientific">Desulfovibrio ferrophilus</name>
    <dbReference type="NCBI Taxonomy" id="241368"/>
    <lineage>
        <taxon>Bacteria</taxon>
        <taxon>Pseudomonadati</taxon>
        <taxon>Thermodesulfobacteriota</taxon>
        <taxon>Desulfovibrionia</taxon>
        <taxon>Desulfovibrionales</taxon>
        <taxon>Desulfovibrionaceae</taxon>
        <taxon>Desulfovibrio</taxon>
    </lineage>
</organism>
<reference evidence="12 13" key="1">
    <citation type="journal article" date="2018" name="Sci. Adv.">
        <title>Multi-heme cytochromes provide a pathway for survival in energy-limited environments.</title>
        <authorList>
            <person name="Deng X."/>
            <person name="Dohmae N."/>
            <person name="Nealson K.H."/>
            <person name="Hashimoto K."/>
            <person name="Okamoto A."/>
        </authorList>
    </citation>
    <scope>NUCLEOTIDE SEQUENCE [LARGE SCALE GENOMIC DNA]</scope>
    <source>
        <strain evidence="12 13">IS5</strain>
    </source>
</reference>
<dbReference type="Pfam" id="PF05746">
    <property type="entry name" value="DALR_1"/>
    <property type="match status" value="1"/>
</dbReference>
<dbReference type="PRINTS" id="PR01045">
    <property type="entry name" value="TRNASYNTHGB"/>
</dbReference>
<dbReference type="OrthoDB" id="9775440at2"/>
<evidence type="ECO:0000256" key="2">
    <source>
        <dbReference type="ARBA" id="ARBA00008226"/>
    </source>
</evidence>
<comment type="catalytic activity">
    <reaction evidence="9 10">
        <text>tRNA(Gly) + glycine + ATP = glycyl-tRNA(Gly) + AMP + diphosphate</text>
        <dbReference type="Rhea" id="RHEA:16013"/>
        <dbReference type="Rhea" id="RHEA-COMP:9664"/>
        <dbReference type="Rhea" id="RHEA-COMP:9683"/>
        <dbReference type="ChEBI" id="CHEBI:30616"/>
        <dbReference type="ChEBI" id="CHEBI:33019"/>
        <dbReference type="ChEBI" id="CHEBI:57305"/>
        <dbReference type="ChEBI" id="CHEBI:78442"/>
        <dbReference type="ChEBI" id="CHEBI:78522"/>
        <dbReference type="ChEBI" id="CHEBI:456215"/>
        <dbReference type="EC" id="6.1.1.14"/>
    </reaction>
</comment>
<dbReference type="PANTHER" id="PTHR30075">
    <property type="entry name" value="GLYCYL-TRNA SYNTHETASE"/>
    <property type="match status" value="1"/>
</dbReference>
<comment type="subcellular location">
    <subcellularLocation>
        <location evidence="1 10">Cytoplasm</location>
    </subcellularLocation>
</comment>